<comment type="caution">
    <text evidence="8">The sequence shown here is derived from an EMBL/GenBank/DDBJ whole genome shotgun (WGS) entry which is preliminary data.</text>
</comment>
<feature type="region of interest" description="Disordered" evidence="6">
    <location>
        <begin position="124"/>
        <end position="164"/>
    </location>
</feature>
<accession>A0A542DN78</accession>
<reference evidence="8 9" key="1">
    <citation type="submission" date="2019-06" db="EMBL/GenBank/DDBJ databases">
        <title>Sequencing the genomes of 1000 actinobacteria strains.</title>
        <authorList>
            <person name="Klenk H.-P."/>
        </authorList>
    </citation>
    <scope>NUCLEOTIDE SEQUENCE [LARGE SCALE GENOMIC DNA]</scope>
    <source>
        <strain evidence="8 9">DSM 45679</strain>
    </source>
</reference>
<dbReference type="GO" id="GO:0030001">
    <property type="term" value="P:metal ion transport"/>
    <property type="evidence" value="ECO:0007669"/>
    <property type="project" value="InterPro"/>
</dbReference>
<dbReference type="PANTHER" id="PTHR42953">
    <property type="entry name" value="HIGH-AFFINITY ZINC UPTAKE SYSTEM PROTEIN ZNUA-RELATED"/>
    <property type="match status" value="1"/>
</dbReference>
<dbReference type="GO" id="GO:0007155">
    <property type="term" value="P:cell adhesion"/>
    <property type="evidence" value="ECO:0007669"/>
    <property type="project" value="InterPro"/>
</dbReference>
<evidence type="ECO:0000256" key="2">
    <source>
        <dbReference type="ARBA" id="ARBA00022448"/>
    </source>
</evidence>
<dbReference type="PANTHER" id="PTHR42953:SF1">
    <property type="entry name" value="METAL-BINDING PROTEIN HI_0362-RELATED"/>
    <property type="match status" value="1"/>
</dbReference>
<dbReference type="InterPro" id="IPR006127">
    <property type="entry name" value="ZnuA-like"/>
</dbReference>
<dbReference type="PROSITE" id="PS51257">
    <property type="entry name" value="PROKAR_LIPOPROTEIN"/>
    <property type="match status" value="1"/>
</dbReference>
<dbReference type="EMBL" id="VFML01000001">
    <property type="protein sequence ID" value="TQJ04540.1"/>
    <property type="molecule type" value="Genomic_DNA"/>
</dbReference>
<dbReference type="Proteomes" id="UP000320876">
    <property type="component" value="Unassembled WGS sequence"/>
</dbReference>
<comment type="subcellular location">
    <subcellularLocation>
        <location evidence="1">Cell envelope</location>
    </subcellularLocation>
</comment>
<dbReference type="InterPro" id="IPR050492">
    <property type="entry name" value="Bact_metal-bind_prot9"/>
</dbReference>
<dbReference type="Gene3D" id="3.40.50.1980">
    <property type="entry name" value="Nitrogenase molybdenum iron protein domain"/>
    <property type="match status" value="1"/>
</dbReference>
<evidence type="ECO:0000256" key="1">
    <source>
        <dbReference type="ARBA" id="ARBA00004196"/>
    </source>
</evidence>
<dbReference type="Pfam" id="PF01297">
    <property type="entry name" value="ZnuA"/>
    <property type="match status" value="1"/>
</dbReference>
<proteinExistence type="inferred from homology"/>
<protein>
    <submittedName>
        <fullName evidence="8">Zinc/manganese transport system substrate-binding protein</fullName>
    </submittedName>
</protein>
<dbReference type="SUPFAM" id="SSF53807">
    <property type="entry name" value="Helical backbone' metal receptor"/>
    <property type="match status" value="1"/>
</dbReference>
<comment type="similarity">
    <text evidence="5">Belongs to the bacterial solute-binding protein 9 family.</text>
</comment>
<gene>
    <name evidence="8" type="ORF">FB471_4338</name>
</gene>
<feature type="compositionally biased region" description="Basic and acidic residues" evidence="6">
    <location>
        <begin position="125"/>
        <end position="163"/>
    </location>
</feature>
<evidence type="ECO:0000256" key="5">
    <source>
        <dbReference type="RuleBase" id="RU003512"/>
    </source>
</evidence>
<dbReference type="RefSeq" id="WP_142000202.1">
    <property type="nucleotide sequence ID" value="NZ_VFML01000001.1"/>
</dbReference>
<keyword evidence="4 7" id="KW-0732">Signal</keyword>
<dbReference type="OrthoDB" id="5296019at2"/>
<keyword evidence="9" id="KW-1185">Reference proteome</keyword>
<evidence type="ECO:0000313" key="9">
    <source>
        <dbReference type="Proteomes" id="UP000320876"/>
    </source>
</evidence>
<evidence type="ECO:0000256" key="3">
    <source>
        <dbReference type="ARBA" id="ARBA00022723"/>
    </source>
</evidence>
<sequence length="340" mass="35204">MTIRRTGRLLGATSAIAALVLGLSGCGGGTDSAESGKIAVVASTNVWASVVTAVGGEHVSVTSVIDDPAADPHAYQATAEDAADVQDADLVLYNGGGYDEFFTQMAGQAPDVRELVAFDISGKAGAEEHGEEHSEEHGEERGEEHAEHEEPGEHQDHGDEHGHAGVNEHVWYDLATVGKVADQVATQLGELRPEQQATFTGNAAAFHAELDTLSGQVESLATEQPGAEVLATAPVADYLLEAAGATDVTPEDFLEAVESETDVPVAAQERMNRLVSGGTVRAVVHNVQTESPATERVVAAAGEAGVPVVDVTETLPEGQKGYIAWMGEQVSALSAALGTP</sequence>
<evidence type="ECO:0000256" key="4">
    <source>
        <dbReference type="ARBA" id="ARBA00022729"/>
    </source>
</evidence>
<dbReference type="AlphaFoldDB" id="A0A542DN78"/>
<keyword evidence="3" id="KW-0479">Metal-binding</keyword>
<keyword evidence="2 5" id="KW-0813">Transport</keyword>
<organism evidence="8 9">
    <name type="scientific">Amycolatopsis cihanbeyliensis</name>
    <dbReference type="NCBI Taxonomy" id="1128664"/>
    <lineage>
        <taxon>Bacteria</taxon>
        <taxon>Bacillati</taxon>
        <taxon>Actinomycetota</taxon>
        <taxon>Actinomycetes</taxon>
        <taxon>Pseudonocardiales</taxon>
        <taxon>Pseudonocardiaceae</taxon>
        <taxon>Amycolatopsis</taxon>
    </lineage>
</organism>
<dbReference type="InterPro" id="IPR006128">
    <property type="entry name" value="Lipoprotein_PsaA-like"/>
</dbReference>
<feature type="signal peptide" evidence="7">
    <location>
        <begin position="1"/>
        <end position="17"/>
    </location>
</feature>
<dbReference type="GO" id="GO:0046872">
    <property type="term" value="F:metal ion binding"/>
    <property type="evidence" value="ECO:0007669"/>
    <property type="project" value="UniProtKB-KW"/>
</dbReference>
<name>A0A542DN78_AMYCI</name>
<feature type="chain" id="PRO_5038641920" evidence="7">
    <location>
        <begin position="18"/>
        <end position="340"/>
    </location>
</feature>
<evidence type="ECO:0000313" key="8">
    <source>
        <dbReference type="EMBL" id="TQJ04540.1"/>
    </source>
</evidence>
<dbReference type="GO" id="GO:0030313">
    <property type="term" value="C:cell envelope"/>
    <property type="evidence" value="ECO:0007669"/>
    <property type="project" value="UniProtKB-SubCell"/>
</dbReference>
<evidence type="ECO:0000256" key="6">
    <source>
        <dbReference type="SAM" id="MobiDB-lite"/>
    </source>
</evidence>
<dbReference type="PRINTS" id="PR00690">
    <property type="entry name" value="ADHESNFAMILY"/>
</dbReference>
<evidence type="ECO:0000256" key="7">
    <source>
        <dbReference type="SAM" id="SignalP"/>
    </source>
</evidence>